<gene>
    <name evidence="1" type="ORF">BK809_0001285</name>
</gene>
<accession>A0A1S8B8K4</accession>
<proteinExistence type="predicted"/>
<organism evidence="1 2">
    <name type="scientific">Diplodia seriata</name>
    <dbReference type="NCBI Taxonomy" id="420778"/>
    <lineage>
        <taxon>Eukaryota</taxon>
        <taxon>Fungi</taxon>
        <taxon>Dikarya</taxon>
        <taxon>Ascomycota</taxon>
        <taxon>Pezizomycotina</taxon>
        <taxon>Dothideomycetes</taxon>
        <taxon>Dothideomycetes incertae sedis</taxon>
        <taxon>Botryosphaeriales</taxon>
        <taxon>Botryosphaeriaceae</taxon>
        <taxon>Diplodia</taxon>
    </lineage>
</organism>
<dbReference type="Proteomes" id="UP000190776">
    <property type="component" value="Unassembled WGS sequence"/>
</dbReference>
<evidence type="ECO:0000313" key="1">
    <source>
        <dbReference type="EMBL" id="OMP83902.1"/>
    </source>
</evidence>
<dbReference type="PANTHER" id="PTHR47843">
    <property type="entry name" value="BTB DOMAIN-CONTAINING PROTEIN-RELATED"/>
    <property type="match status" value="1"/>
</dbReference>
<dbReference type="PANTHER" id="PTHR47843:SF5">
    <property type="entry name" value="BTB_POZ DOMAIN PROTEIN"/>
    <property type="match status" value="1"/>
</dbReference>
<protein>
    <submittedName>
        <fullName evidence="1">Uncharacterized protein</fullName>
    </submittedName>
</protein>
<dbReference type="EMBL" id="MSZU01000106">
    <property type="protein sequence ID" value="OMP83902.1"/>
    <property type="molecule type" value="Genomic_DNA"/>
</dbReference>
<dbReference type="STRING" id="420778.A0A1S8B8K4"/>
<sequence>MYRGSYILTENDDAMTQIARAYALGEMYCVPELKETAATEFKELSSTDWEKVDFANAVRVIYDSVPDTDKGSIREIIAEVVAKNYKALLANPEFEAVLDDFGTLGKDVLRSLAKETAKAPKEGVYSCRASVYSSHNVRLTIDHNHDQTTCPYCGTTSYNDQWEKWEIK</sequence>
<evidence type="ECO:0000313" key="2">
    <source>
        <dbReference type="Proteomes" id="UP000190776"/>
    </source>
</evidence>
<comment type="caution">
    <text evidence="1">The sequence shown here is derived from an EMBL/GenBank/DDBJ whole genome shotgun (WGS) entry which is preliminary data.</text>
</comment>
<dbReference type="AlphaFoldDB" id="A0A1S8B8K4"/>
<name>A0A1S8B8K4_9PEZI</name>
<reference evidence="1 2" key="1">
    <citation type="submission" date="2017-01" db="EMBL/GenBank/DDBJ databases">
        <title>Draft genome sequence of Diplodia seriata F98.1, a fungal species involved in grapevine trunk diseases.</title>
        <authorList>
            <person name="Robert-Siegwald G."/>
            <person name="Vallet J."/>
            <person name="Abou-Mansour E."/>
            <person name="Xu J."/>
            <person name="Rey P."/>
            <person name="Bertsch C."/>
            <person name="Rego C."/>
            <person name="Larignon P."/>
            <person name="Fontaine F."/>
            <person name="Lebrun M.-H."/>
        </authorList>
    </citation>
    <scope>NUCLEOTIDE SEQUENCE [LARGE SCALE GENOMIC DNA]</scope>
    <source>
        <strain evidence="1 2">F98.1</strain>
    </source>
</reference>
<dbReference type="OrthoDB" id="6359816at2759"/>